<evidence type="ECO:0000313" key="3">
    <source>
        <dbReference type="Proteomes" id="UP000813215"/>
    </source>
</evidence>
<reference evidence="2" key="2">
    <citation type="journal article" date="2022" name="Microbiol. Resour. Announc.">
        <title>Metagenome Sequencing to Explore Phylogenomics of Terrestrial Cyanobacteria.</title>
        <authorList>
            <person name="Ward R.D."/>
            <person name="Stajich J.E."/>
            <person name="Johansen J.R."/>
            <person name="Huntemann M."/>
            <person name="Clum A."/>
            <person name="Foster B."/>
            <person name="Foster B."/>
            <person name="Roux S."/>
            <person name="Palaniappan K."/>
            <person name="Varghese N."/>
            <person name="Mukherjee S."/>
            <person name="Reddy T.B.K."/>
            <person name="Daum C."/>
            <person name="Copeland A."/>
            <person name="Chen I.A."/>
            <person name="Ivanova N.N."/>
            <person name="Kyrpides N.C."/>
            <person name="Shapiro N."/>
            <person name="Eloe-Fadrosh E.A."/>
            <person name="Pietrasiak N."/>
        </authorList>
    </citation>
    <scope>NUCLEOTIDE SEQUENCE</scope>
    <source>
        <strain evidence="2">HA4357-MV3</strain>
    </source>
</reference>
<dbReference type="EMBL" id="JAHHHW010000090">
    <property type="protein sequence ID" value="MBW4432714.1"/>
    <property type="molecule type" value="Genomic_DNA"/>
</dbReference>
<keyword evidence="1" id="KW-0472">Membrane</keyword>
<keyword evidence="1" id="KW-1133">Transmembrane helix</keyword>
<keyword evidence="1" id="KW-0812">Transmembrane</keyword>
<sequence>MLANSCLQLISQLYLHLVKVAIITSCFQGLYNIYFFAIQLSNGLKFLASTNIYRLKIVINLIAFSCCCGLQMPSESADG</sequence>
<evidence type="ECO:0000313" key="2">
    <source>
        <dbReference type="EMBL" id="MBW4432714.1"/>
    </source>
</evidence>
<feature type="transmembrane region" description="Helical" evidence="1">
    <location>
        <begin position="20"/>
        <end position="40"/>
    </location>
</feature>
<accession>A0A9E3H9B4</accession>
<reference evidence="2" key="1">
    <citation type="submission" date="2021-05" db="EMBL/GenBank/DDBJ databases">
        <authorList>
            <person name="Pietrasiak N."/>
            <person name="Ward R."/>
            <person name="Stajich J.E."/>
            <person name="Kurbessoian T."/>
        </authorList>
    </citation>
    <scope>NUCLEOTIDE SEQUENCE</scope>
    <source>
        <strain evidence="2">HA4357-MV3</strain>
    </source>
</reference>
<evidence type="ECO:0000256" key="1">
    <source>
        <dbReference type="SAM" id="Phobius"/>
    </source>
</evidence>
<protein>
    <submittedName>
        <fullName evidence="2">Uncharacterized protein</fullName>
    </submittedName>
</protein>
<dbReference type="AlphaFoldDB" id="A0A9E3H9B4"/>
<proteinExistence type="predicted"/>
<gene>
    <name evidence="2" type="ORF">KME28_13525</name>
</gene>
<comment type="caution">
    <text evidence="2">The sequence shown here is derived from an EMBL/GenBank/DDBJ whole genome shotgun (WGS) entry which is preliminary data.</text>
</comment>
<dbReference type="Proteomes" id="UP000813215">
    <property type="component" value="Unassembled WGS sequence"/>
</dbReference>
<organism evidence="2 3">
    <name type="scientific">Pelatocladus maniniholoensis HA4357-MV3</name>
    <dbReference type="NCBI Taxonomy" id="1117104"/>
    <lineage>
        <taxon>Bacteria</taxon>
        <taxon>Bacillati</taxon>
        <taxon>Cyanobacteriota</taxon>
        <taxon>Cyanophyceae</taxon>
        <taxon>Nostocales</taxon>
        <taxon>Nostocaceae</taxon>
        <taxon>Pelatocladus</taxon>
    </lineage>
</organism>
<name>A0A9E3H9B4_9NOST</name>